<dbReference type="Gene3D" id="3.30.43.10">
    <property type="entry name" value="Uridine Diphospho-n-acetylenolpyruvylglucosamine Reductase, domain 2"/>
    <property type="match status" value="1"/>
</dbReference>
<comment type="similarity">
    <text evidence="2">Belongs to the oxygen-dependent FAD-linked oxidoreductase family.</text>
</comment>
<evidence type="ECO:0000256" key="1">
    <source>
        <dbReference type="ARBA" id="ARBA00001974"/>
    </source>
</evidence>
<organism evidence="7 8">
    <name type="scientific">Nocardiopsis terrae</name>
    <dbReference type="NCBI Taxonomy" id="372655"/>
    <lineage>
        <taxon>Bacteria</taxon>
        <taxon>Bacillati</taxon>
        <taxon>Actinomycetota</taxon>
        <taxon>Actinomycetes</taxon>
        <taxon>Streptosporangiales</taxon>
        <taxon>Nocardiopsidaceae</taxon>
        <taxon>Nocardiopsis</taxon>
    </lineage>
</organism>
<accession>A0ABR9HII9</accession>
<keyword evidence="8" id="KW-1185">Reference proteome</keyword>
<dbReference type="RefSeq" id="WP_191269126.1">
    <property type="nucleotide sequence ID" value="NZ_BMXJ01000003.1"/>
</dbReference>
<dbReference type="PROSITE" id="PS51387">
    <property type="entry name" value="FAD_PCMH"/>
    <property type="match status" value="1"/>
</dbReference>
<name>A0ABR9HII9_9ACTN</name>
<dbReference type="PANTHER" id="PTHR42973">
    <property type="entry name" value="BINDING OXIDOREDUCTASE, PUTATIVE (AFU_ORTHOLOGUE AFUA_1G17690)-RELATED"/>
    <property type="match status" value="1"/>
</dbReference>
<reference evidence="7 8" key="1">
    <citation type="submission" date="2020-10" db="EMBL/GenBank/DDBJ databases">
        <title>Sequencing the genomes of 1000 actinobacteria strains.</title>
        <authorList>
            <person name="Klenk H.-P."/>
        </authorList>
    </citation>
    <scope>NUCLEOTIDE SEQUENCE [LARGE SCALE GENOMIC DNA]</scope>
    <source>
        <strain evidence="7 8">DSM 45157</strain>
    </source>
</reference>
<feature type="domain" description="FAD-binding PCMH-type" evidence="6">
    <location>
        <begin position="44"/>
        <end position="214"/>
    </location>
</feature>
<dbReference type="InterPro" id="IPR006093">
    <property type="entry name" value="Oxy_OxRdtase_FAD_BS"/>
</dbReference>
<dbReference type="Gene3D" id="3.30.465.10">
    <property type="match status" value="1"/>
</dbReference>
<evidence type="ECO:0000256" key="3">
    <source>
        <dbReference type="ARBA" id="ARBA00022630"/>
    </source>
</evidence>
<evidence type="ECO:0000313" key="7">
    <source>
        <dbReference type="EMBL" id="MBE1458771.1"/>
    </source>
</evidence>
<dbReference type="Pfam" id="PF01565">
    <property type="entry name" value="FAD_binding_4"/>
    <property type="match status" value="1"/>
</dbReference>
<keyword evidence="4" id="KW-0274">FAD</keyword>
<dbReference type="PROSITE" id="PS00862">
    <property type="entry name" value="OX2_COVAL_FAD"/>
    <property type="match status" value="1"/>
</dbReference>
<dbReference type="InterPro" id="IPR016167">
    <property type="entry name" value="FAD-bd_PCMH_sub1"/>
</dbReference>
<dbReference type="InterPro" id="IPR036318">
    <property type="entry name" value="FAD-bd_PCMH-like_sf"/>
</dbReference>
<keyword evidence="5" id="KW-0560">Oxidoreductase</keyword>
<protein>
    <recommendedName>
        <fullName evidence="6">FAD-binding PCMH-type domain-containing protein</fullName>
    </recommendedName>
</protein>
<evidence type="ECO:0000256" key="5">
    <source>
        <dbReference type="ARBA" id="ARBA00023002"/>
    </source>
</evidence>
<dbReference type="EMBL" id="JADBDY010000001">
    <property type="protein sequence ID" value="MBE1458771.1"/>
    <property type="molecule type" value="Genomic_DNA"/>
</dbReference>
<evidence type="ECO:0000259" key="6">
    <source>
        <dbReference type="PROSITE" id="PS51387"/>
    </source>
</evidence>
<evidence type="ECO:0000256" key="4">
    <source>
        <dbReference type="ARBA" id="ARBA00022827"/>
    </source>
</evidence>
<comment type="cofactor">
    <cofactor evidence="1">
        <name>FAD</name>
        <dbReference type="ChEBI" id="CHEBI:57692"/>
    </cofactor>
</comment>
<evidence type="ECO:0000256" key="2">
    <source>
        <dbReference type="ARBA" id="ARBA00005466"/>
    </source>
</evidence>
<dbReference type="Pfam" id="PF08031">
    <property type="entry name" value="BBE"/>
    <property type="match status" value="1"/>
</dbReference>
<proteinExistence type="inferred from homology"/>
<sequence length="469" mass="51377">MSEATTVRLDPGAFGELRESFHGRLVRPEDPDYDTDRRIWNASIDRRPALIAFCTDSDDVASALRFATLTGLEVAVRSGGHSFPGQSLTEGGVVIDLSAMRKIRVDPERRTARVQAGTLLGELDQATQRFGLAVPSGVVTHTGVAGLTLGGGIGWLMRRYGLTIDQLTGVDLVTAGGEQVRADASENTDLFWGVRGGGGNFGVVTAFDFRLNPVGPIVLAGPIVWPMSESARLLRFYREWIAEAPDDLTTAVVHRKAPPLDFIPAELHGTPVVMVVCCWAGSVEEGERFLLPLRRFGHPVLDLCAPKQYTDHQAMFDASFPHGRWYYFKSRDVAALTDEVIELTAHHAARFTSPMTAFPIFQLGGAISRVGEEETAFSGRDSGHTFNIGATCATSAGFDEERAWARGFWSALAPFESGSYVNFLMDEGPERVRQAYGPRKYARLSELKRRYDPDNVFHLNQNISPDGAV</sequence>
<dbReference type="InterPro" id="IPR012951">
    <property type="entry name" value="BBE"/>
</dbReference>
<dbReference type="InterPro" id="IPR006094">
    <property type="entry name" value="Oxid_FAD_bind_N"/>
</dbReference>
<dbReference type="PANTHER" id="PTHR42973:SF39">
    <property type="entry name" value="FAD-BINDING PCMH-TYPE DOMAIN-CONTAINING PROTEIN"/>
    <property type="match status" value="1"/>
</dbReference>
<dbReference type="InterPro" id="IPR050416">
    <property type="entry name" value="FAD-linked_Oxidoreductase"/>
</dbReference>
<dbReference type="SUPFAM" id="SSF56176">
    <property type="entry name" value="FAD-binding/transporter-associated domain-like"/>
    <property type="match status" value="1"/>
</dbReference>
<comment type="caution">
    <text evidence="7">The sequence shown here is derived from an EMBL/GenBank/DDBJ whole genome shotgun (WGS) entry which is preliminary data.</text>
</comment>
<dbReference type="InterPro" id="IPR016169">
    <property type="entry name" value="FAD-bd_PCMH_sub2"/>
</dbReference>
<gene>
    <name evidence="7" type="ORF">H4W79_002985</name>
</gene>
<dbReference type="Proteomes" id="UP000598217">
    <property type="component" value="Unassembled WGS sequence"/>
</dbReference>
<dbReference type="InterPro" id="IPR016166">
    <property type="entry name" value="FAD-bd_PCMH"/>
</dbReference>
<keyword evidence="3" id="KW-0285">Flavoprotein</keyword>
<dbReference type="Gene3D" id="3.40.462.20">
    <property type="match status" value="1"/>
</dbReference>
<evidence type="ECO:0000313" key="8">
    <source>
        <dbReference type="Proteomes" id="UP000598217"/>
    </source>
</evidence>